<evidence type="ECO:0000256" key="4">
    <source>
        <dbReference type="ARBA" id="ARBA00022824"/>
    </source>
</evidence>
<dbReference type="GO" id="GO:0000139">
    <property type="term" value="C:Golgi membrane"/>
    <property type="evidence" value="ECO:0007669"/>
    <property type="project" value="UniProtKB-SubCell"/>
</dbReference>
<dbReference type="InParanoid" id="L2GSC1"/>
<evidence type="ECO:0000313" key="11">
    <source>
        <dbReference type="Proteomes" id="UP000011081"/>
    </source>
</evidence>
<evidence type="ECO:0000256" key="5">
    <source>
        <dbReference type="ARBA" id="ARBA00022927"/>
    </source>
</evidence>
<dbReference type="InterPro" id="IPR005578">
    <property type="entry name" value="Yif1_fam"/>
</dbReference>
<evidence type="ECO:0000256" key="7">
    <source>
        <dbReference type="ARBA" id="ARBA00023034"/>
    </source>
</evidence>
<dbReference type="VEuPathDB" id="MicrosporidiaDB:VCUG_01939"/>
<dbReference type="GO" id="GO:0005789">
    <property type="term" value="C:endoplasmic reticulum membrane"/>
    <property type="evidence" value="ECO:0007669"/>
    <property type="project" value="UniProtKB-SubCell"/>
</dbReference>
<feature type="transmembrane region" description="Helical" evidence="9">
    <location>
        <begin position="177"/>
        <end position="195"/>
    </location>
</feature>
<keyword evidence="6 9" id="KW-1133">Transmembrane helix</keyword>
<keyword evidence="4 9" id="KW-0256">Endoplasmic reticulum</keyword>
<evidence type="ECO:0000256" key="1">
    <source>
        <dbReference type="ARBA" id="ARBA00009727"/>
    </source>
</evidence>
<dbReference type="STRING" id="948595.L2GSC1"/>
<comment type="subcellular location">
    <subcellularLocation>
        <location evidence="9">Endoplasmic reticulum membrane</location>
        <topology evidence="9">Multi-pass membrane protein</topology>
    </subcellularLocation>
    <subcellularLocation>
        <location evidence="9">Golgi apparatus membrane</location>
        <topology evidence="9">Multi-pass membrane protein</topology>
    </subcellularLocation>
</comment>
<evidence type="ECO:0000256" key="3">
    <source>
        <dbReference type="ARBA" id="ARBA00022692"/>
    </source>
</evidence>
<accession>L2GSC1</accession>
<gene>
    <name evidence="10" type="ORF">VCUG_01939</name>
</gene>
<dbReference type="EMBL" id="GL877440">
    <property type="protein sequence ID" value="ELA46561.1"/>
    <property type="molecule type" value="Genomic_DNA"/>
</dbReference>
<feature type="transmembrane region" description="Helical" evidence="9">
    <location>
        <begin position="117"/>
        <end position="136"/>
    </location>
</feature>
<sequence length="196" mass="22628">MDTLGQNAINAGKSYVNTRMHTFAPSILRPYFKVSPNYVLSRILLLLFPFSTSRWTLFSPDLYVPFVSYQSFLLVKALCIKNNKLFAYYFTKTVVIEALVIVFVKALSFFLDIEVMVVNLLAVSFHKYLVMMVGLVCGAMKVFVFRIVWLYLMVALFVFFCRGFKFVIGSCGVRRKSVYFLMFVVFLECCYVVLLS</sequence>
<protein>
    <recommendedName>
        <fullName evidence="9">Protein YIF1</fullName>
    </recommendedName>
</protein>
<evidence type="ECO:0000313" key="10">
    <source>
        <dbReference type="EMBL" id="ELA46561.1"/>
    </source>
</evidence>
<dbReference type="GO" id="GO:0005793">
    <property type="term" value="C:endoplasmic reticulum-Golgi intermediate compartment"/>
    <property type="evidence" value="ECO:0007669"/>
    <property type="project" value="UniProtKB-UniRule"/>
</dbReference>
<evidence type="ECO:0000256" key="9">
    <source>
        <dbReference type="RuleBase" id="RU368073"/>
    </source>
</evidence>
<comment type="function">
    <text evidence="9">Has a role in transport between endoplasmic reticulum and Golgi.</text>
</comment>
<evidence type="ECO:0000256" key="8">
    <source>
        <dbReference type="ARBA" id="ARBA00023136"/>
    </source>
</evidence>
<dbReference type="GeneID" id="19879808"/>
<dbReference type="RefSeq" id="XP_008074953.1">
    <property type="nucleotide sequence ID" value="XM_008076762.1"/>
</dbReference>
<keyword evidence="2 9" id="KW-0813">Transport</keyword>
<comment type="similarity">
    <text evidence="1 9">Belongs to the YIF1 family.</text>
</comment>
<feature type="transmembrane region" description="Helical" evidence="9">
    <location>
        <begin position="86"/>
        <end position="111"/>
    </location>
</feature>
<dbReference type="GO" id="GO:0030134">
    <property type="term" value="C:COPII-coated ER to Golgi transport vesicle"/>
    <property type="evidence" value="ECO:0007669"/>
    <property type="project" value="TreeGrafter"/>
</dbReference>
<dbReference type="GO" id="GO:0006888">
    <property type="term" value="P:endoplasmic reticulum to Golgi vesicle-mediated transport"/>
    <property type="evidence" value="ECO:0007669"/>
    <property type="project" value="UniProtKB-UniRule"/>
</dbReference>
<dbReference type="Proteomes" id="UP000011081">
    <property type="component" value="Unassembled WGS sequence"/>
</dbReference>
<dbReference type="Pfam" id="PF03878">
    <property type="entry name" value="YIF1"/>
    <property type="match status" value="1"/>
</dbReference>
<dbReference type="OrthoDB" id="337750at2759"/>
<feature type="transmembrane region" description="Helical" evidence="9">
    <location>
        <begin position="39"/>
        <end position="56"/>
    </location>
</feature>
<dbReference type="HOGENOM" id="CLU_047877_2_2_1"/>
<dbReference type="OMA" id="SGYKFVH"/>
<keyword evidence="11" id="KW-1185">Reference proteome</keyword>
<evidence type="ECO:0000256" key="2">
    <source>
        <dbReference type="ARBA" id="ARBA00022448"/>
    </source>
</evidence>
<feature type="transmembrane region" description="Helical" evidence="9">
    <location>
        <begin position="143"/>
        <end position="165"/>
    </location>
</feature>
<proteinExistence type="inferred from homology"/>
<keyword evidence="3 9" id="KW-0812">Transmembrane</keyword>
<dbReference type="PANTHER" id="PTHR14083:SF0">
    <property type="entry name" value="YIP1D-INTERACTING FACTOR 1, ISOFORM C"/>
    <property type="match status" value="1"/>
</dbReference>
<name>L2GSC1_VAVCU</name>
<dbReference type="AlphaFoldDB" id="L2GSC1"/>
<reference evidence="11" key="1">
    <citation type="submission" date="2011-03" db="EMBL/GenBank/DDBJ databases">
        <title>The genome sequence of Vavraia culicis strain floridensis.</title>
        <authorList>
            <consortium name="The Broad Institute Genome Sequencing Platform"/>
            <person name="Cuomo C."/>
            <person name="Becnel J."/>
            <person name="Sanscrainte N."/>
            <person name="Young S.K."/>
            <person name="Zeng Q."/>
            <person name="Gargeya S."/>
            <person name="Fitzgerald M."/>
            <person name="Haas B."/>
            <person name="Abouelleil A."/>
            <person name="Alvarado L."/>
            <person name="Arachchi H.M."/>
            <person name="Berlin A."/>
            <person name="Chapman S.B."/>
            <person name="Gearin G."/>
            <person name="Goldberg J."/>
            <person name="Griggs A."/>
            <person name="Gujja S."/>
            <person name="Hansen M."/>
            <person name="Heiman D."/>
            <person name="Howarth C."/>
            <person name="Larimer J."/>
            <person name="Lui A."/>
            <person name="MacDonald P.J.P."/>
            <person name="McCowen C."/>
            <person name="Montmayeur A."/>
            <person name="Murphy C."/>
            <person name="Neiman D."/>
            <person name="Pearson M."/>
            <person name="Priest M."/>
            <person name="Roberts A."/>
            <person name="Saif S."/>
            <person name="Shea T."/>
            <person name="Sisk P."/>
            <person name="Stolte C."/>
            <person name="Sykes S."/>
            <person name="Wortman J."/>
            <person name="Nusbaum C."/>
            <person name="Birren B."/>
        </authorList>
    </citation>
    <scope>NUCLEOTIDE SEQUENCE [LARGE SCALE GENOMIC DNA]</scope>
    <source>
        <strain evidence="11">floridensis</strain>
    </source>
</reference>
<keyword evidence="7 9" id="KW-0333">Golgi apparatus</keyword>
<keyword evidence="8 9" id="KW-0472">Membrane</keyword>
<dbReference type="PANTHER" id="PTHR14083">
    <property type="entry name" value="YIP1 INTERACTING FACTOR HOMOLOG YIF1 PROTEIN"/>
    <property type="match status" value="1"/>
</dbReference>
<dbReference type="GO" id="GO:0015031">
    <property type="term" value="P:protein transport"/>
    <property type="evidence" value="ECO:0007669"/>
    <property type="project" value="UniProtKB-KW"/>
</dbReference>
<organism evidence="10 11">
    <name type="scientific">Vavraia culicis (isolate floridensis)</name>
    <name type="common">Microsporidian parasite</name>
    <dbReference type="NCBI Taxonomy" id="948595"/>
    <lineage>
        <taxon>Eukaryota</taxon>
        <taxon>Fungi</taxon>
        <taxon>Fungi incertae sedis</taxon>
        <taxon>Microsporidia</taxon>
        <taxon>Pleistophoridae</taxon>
        <taxon>Vavraia</taxon>
    </lineage>
</organism>
<evidence type="ECO:0000256" key="6">
    <source>
        <dbReference type="ARBA" id="ARBA00022989"/>
    </source>
</evidence>
<dbReference type="FunCoup" id="L2GSC1">
    <property type="interactions" value="105"/>
</dbReference>
<keyword evidence="5 9" id="KW-0653">Protein transport</keyword>